<feature type="region of interest" description="Disordered" evidence="1">
    <location>
        <begin position="131"/>
        <end position="182"/>
    </location>
</feature>
<proteinExistence type="predicted"/>
<feature type="chain" id="PRO_5046833702" evidence="2">
    <location>
        <begin position="21"/>
        <end position="182"/>
    </location>
</feature>
<dbReference type="Proteomes" id="UP001597294">
    <property type="component" value="Unassembled WGS sequence"/>
</dbReference>
<dbReference type="PROSITE" id="PS51257">
    <property type="entry name" value="PROKAR_LIPOPROTEIN"/>
    <property type="match status" value="1"/>
</dbReference>
<dbReference type="EMBL" id="JBHUII010000004">
    <property type="protein sequence ID" value="MFD2205587.1"/>
    <property type="molecule type" value="Genomic_DNA"/>
</dbReference>
<feature type="signal peptide" evidence="2">
    <location>
        <begin position="1"/>
        <end position="20"/>
    </location>
</feature>
<evidence type="ECO:0000256" key="1">
    <source>
        <dbReference type="SAM" id="MobiDB-lite"/>
    </source>
</evidence>
<organism evidence="3 4">
    <name type="scientific">Kiloniella antarctica</name>
    <dbReference type="NCBI Taxonomy" id="1550907"/>
    <lineage>
        <taxon>Bacteria</taxon>
        <taxon>Pseudomonadati</taxon>
        <taxon>Pseudomonadota</taxon>
        <taxon>Alphaproteobacteria</taxon>
        <taxon>Rhodospirillales</taxon>
        <taxon>Kiloniellaceae</taxon>
        <taxon>Kiloniella</taxon>
    </lineage>
</organism>
<dbReference type="Pfam" id="PF06693">
    <property type="entry name" value="DUF1190"/>
    <property type="match status" value="1"/>
</dbReference>
<keyword evidence="4" id="KW-1185">Reference proteome</keyword>
<evidence type="ECO:0000256" key="2">
    <source>
        <dbReference type="SAM" id="SignalP"/>
    </source>
</evidence>
<name>A0ABW5BHK0_9PROT</name>
<evidence type="ECO:0000313" key="4">
    <source>
        <dbReference type="Proteomes" id="UP001597294"/>
    </source>
</evidence>
<accession>A0ABW5BHK0</accession>
<protein>
    <submittedName>
        <fullName evidence="3">DUF1190 domain-containing protein</fullName>
    </submittedName>
</protein>
<reference evidence="4" key="1">
    <citation type="journal article" date="2019" name="Int. J. Syst. Evol. Microbiol.">
        <title>The Global Catalogue of Microorganisms (GCM) 10K type strain sequencing project: providing services to taxonomists for standard genome sequencing and annotation.</title>
        <authorList>
            <consortium name="The Broad Institute Genomics Platform"/>
            <consortium name="The Broad Institute Genome Sequencing Center for Infectious Disease"/>
            <person name="Wu L."/>
            <person name="Ma J."/>
        </authorList>
    </citation>
    <scope>NUCLEOTIDE SEQUENCE [LARGE SCALE GENOMIC DNA]</scope>
    <source>
        <strain evidence="4">CGMCC 4.7192</strain>
    </source>
</reference>
<dbReference type="InterPro" id="IPR009576">
    <property type="entry name" value="Biofilm_formation_YgiB"/>
</dbReference>
<feature type="compositionally biased region" description="Low complexity" evidence="1">
    <location>
        <begin position="172"/>
        <end position="182"/>
    </location>
</feature>
<dbReference type="RefSeq" id="WP_380250344.1">
    <property type="nucleotide sequence ID" value="NZ_JBHUII010000004.1"/>
</dbReference>
<evidence type="ECO:0000313" key="3">
    <source>
        <dbReference type="EMBL" id="MFD2205587.1"/>
    </source>
</evidence>
<gene>
    <name evidence="3" type="ORF">ACFSKO_08200</name>
</gene>
<sequence length="182" mass="19383">MKRSKTLKLALMGASALALTACEEPQDVAIFENADQCSQQEGFDRSSCEENMKLAEAEHIRASPKYTSVEDCEVDFGATQCEIAPMQTSSGGSVFMPLMMGYMMGNMLSGNSRVATQPLYRSADDAKNFRTGDNQKVAGKTGVSKVPANVAKAPTTKTSTLKRGGFGASAPRTTSRSRSFGG</sequence>
<keyword evidence="2" id="KW-0732">Signal</keyword>
<comment type="caution">
    <text evidence="3">The sequence shown here is derived from an EMBL/GenBank/DDBJ whole genome shotgun (WGS) entry which is preliminary data.</text>
</comment>